<comment type="caution">
    <text evidence="1">The sequence shown here is derived from an EMBL/GenBank/DDBJ whole genome shotgun (WGS) entry which is preliminary data.</text>
</comment>
<proteinExistence type="predicted"/>
<sequence length="56" mass="6234">MQMIWNQQLVKKENKSIVLNLIMNNSPISRADIAQTSGLGVSAFSAEAFLKSRLQL</sequence>
<evidence type="ECO:0000313" key="1">
    <source>
        <dbReference type="EMBL" id="MFB9758386.1"/>
    </source>
</evidence>
<accession>A0ABV5WCR3</accession>
<organism evidence="1 2">
    <name type="scientific">Ectobacillus funiculus</name>
    <dbReference type="NCBI Taxonomy" id="137993"/>
    <lineage>
        <taxon>Bacteria</taxon>
        <taxon>Bacillati</taxon>
        <taxon>Bacillota</taxon>
        <taxon>Bacilli</taxon>
        <taxon>Bacillales</taxon>
        <taxon>Bacillaceae</taxon>
        <taxon>Ectobacillus</taxon>
    </lineage>
</organism>
<evidence type="ECO:0000313" key="2">
    <source>
        <dbReference type="Proteomes" id="UP001589609"/>
    </source>
</evidence>
<dbReference type="InterPro" id="IPR036390">
    <property type="entry name" value="WH_DNA-bd_sf"/>
</dbReference>
<keyword evidence="2" id="KW-1185">Reference proteome</keyword>
<protein>
    <submittedName>
        <fullName evidence="1">Uncharacterized protein</fullName>
    </submittedName>
</protein>
<name>A0ABV5WCR3_9BACI</name>
<reference evidence="1 2" key="1">
    <citation type="submission" date="2024-09" db="EMBL/GenBank/DDBJ databases">
        <authorList>
            <person name="Sun Q."/>
            <person name="Mori K."/>
        </authorList>
    </citation>
    <scope>NUCLEOTIDE SEQUENCE [LARGE SCALE GENOMIC DNA]</scope>
    <source>
        <strain evidence="1 2">JCM 11201</strain>
    </source>
</reference>
<gene>
    <name evidence="1" type="ORF">ACFFMS_07610</name>
</gene>
<dbReference type="Gene3D" id="1.10.10.10">
    <property type="entry name" value="Winged helix-like DNA-binding domain superfamily/Winged helix DNA-binding domain"/>
    <property type="match status" value="1"/>
</dbReference>
<dbReference type="SUPFAM" id="SSF46785">
    <property type="entry name" value="Winged helix' DNA-binding domain"/>
    <property type="match status" value="1"/>
</dbReference>
<dbReference type="RefSeq" id="WP_379948660.1">
    <property type="nucleotide sequence ID" value="NZ_JBHMAF010000028.1"/>
</dbReference>
<dbReference type="EMBL" id="JBHMAF010000028">
    <property type="protein sequence ID" value="MFB9758386.1"/>
    <property type="molecule type" value="Genomic_DNA"/>
</dbReference>
<dbReference type="Proteomes" id="UP001589609">
    <property type="component" value="Unassembled WGS sequence"/>
</dbReference>
<dbReference type="InterPro" id="IPR036388">
    <property type="entry name" value="WH-like_DNA-bd_sf"/>
</dbReference>